<accession>A0A5K4ELW7</accession>
<name>A0A5K4ELW7_SCHMA</name>
<dbReference type="InterPro" id="IPR041093">
    <property type="entry name" value="Dis3l2-like_C"/>
</dbReference>
<evidence type="ECO:0000313" key="2">
    <source>
        <dbReference type="WBParaSite" id="Smp_127580.3"/>
    </source>
</evidence>
<dbReference type="InParanoid" id="A0A5K4ELW7"/>
<dbReference type="InterPro" id="IPR050180">
    <property type="entry name" value="RNR_Ribonuclease"/>
</dbReference>
<dbReference type="STRING" id="6183.A0A5K4ELW7"/>
<evidence type="ECO:0000259" key="1">
    <source>
        <dbReference type="Pfam" id="PF17877"/>
    </source>
</evidence>
<dbReference type="Gene3D" id="2.40.50.140">
    <property type="entry name" value="Nucleic acid-binding proteins"/>
    <property type="match status" value="1"/>
</dbReference>
<dbReference type="GO" id="GO:0000932">
    <property type="term" value="C:P-body"/>
    <property type="evidence" value="ECO:0007669"/>
    <property type="project" value="TreeGrafter"/>
</dbReference>
<dbReference type="WBParaSite" id="Smp_127580.3">
    <property type="protein sequence ID" value="Smp_127580.3"/>
    <property type="gene ID" value="Smp_127580"/>
</dbReference>
<proteinExistence type="predicted"/>
<feature type="domain" description="DIS3L2 C-terminal" evidence="1">
    <location>
        <begin position="67"/>
        <end position="136"/>
    </location>
</feature>
<dbReference type="PANTHER" id="PTHR23355:SF9">
    <property type="entry name" value="DIS3-LIKE EXONUCLEASE 2"/>
    <property type="match status" value="1"/>
</dbReference>
<sequence>MSFLHFPIFSTIAEKADWYLSTAFPKEMTPVELQQQAEVCNSKKLSARLAGEESAELFFVLFVKETGPFNEVCAVTSILDRSFDVLILSCGLIKRVYLQNLNLKSYEFVPPRTATRKVVESGKLCLLWNSDILENSNTKGLDSADCTQNIIVGSKTTSPSCGCFYMEIKLFDVVRCCVSVDSCSSVDDVSQSGRPNTLLPKLLVTLLRSTCKECHVV</sequence>
<reference evidence="2" key="1">
    <citation type="submission" date="2019-11" db="UniProtKB">
        <authorList>
            <consortium name="WormBaseParasite"/>
        </authorList>
    </citation>
    <scope>IDENTIFICATION</scope>
    <source>
        <strain evidence="2">Puerto Rican</strain>
    </source>
</reference>
<dbReference type="GO" id="GO:0000175">
    <property type="term" value="F:3'-5'-RNA exonuclease activity"/>
    <property type="evidence" value="ECO:0007669"/>
    <property type="project" value="TreeGrafter"/>
</dbReference>
<dbReference type="GO" id="GO:0006402">
    <property type="term" value="P:mRNA catabolic process"/>
    <property type="evidence" value="ECO:0007669"/>
    <property type="project" value="TreeGrafter"/>
</dbReference>
<dbReference type="InterPro" id="IPR012340">
    <property type="entry name" value="NA-bd_OB-fold"/>
</dbReference>
<dbReference type="AlphaFoldDB" id="A0A5K4ELW7"/>
<dbReference type="GO" id="GO:0010587">
    <property type="term" value="P:miRNA catabolic process"/>
    <property type="evidence" value="ECO:0007669"/>
    <property type="project" value="TreeGrafter"/>
</dbReference>
<protein>
    <submittedName>
        <fullName evidence="2">Dis3l2_C_term domain-containing protein</fullName>
    </submittedName>
</protein>
<dbReference type="PANTHER" id="PTHR23355">
    <property type="entry name" value="RIBONUCLEASE"/>
    <property type="match status" value="1"/>
</dbReference>
<dbReference type="Pfam" id="PF17877">
    <property type="entry name" value="Dis3l2_C_term"/>
    <property type="match status" value="1"/>
</dbReference>
<organism evidence="2">
    <name type="scientific">Schistosoma mansoni</name>
    <name type="common">Blood fluke</name>
    <dbReference type="NCBI Taxonomy" id="6183"/>
    <lineage>
        <taxon>Eukaryota</taxon>
        <taxon>Metazoa</taxon>
        <taxon>Spiralia</taxon>
        <taxon>Lophotrochozoa</taxon>
        <taxon>Platyhelminthes</taxon>
        <taxon>Trematoda</taxon>
        <taxon>Digenea</taxon>
        <taxon>Strigeidida</taxon>
        <taxon>Schistosomatoidea</taxon>
        <taxon>Schistosomatidae</taxon>
        <taxon>Schistosoma</taxon>
    </lineage>
</organism>